<evidence type="ECO:0000313" key="2">
    <source>
        <dbReference type="EMBL" id="VGO23089.1"/>
    </source>
</evidence>
<dbReference type="Proteomes" id="UP000346198">
    <property type="component" value="Unassembled WGS sequence"/>
</dbReference>
<dbReference type="Gene3D" id="1.10.1220.10">
    <property type="entry name" value="Met repressor-like"/>
    <property type="match status" value="1"/>
</dbReference>
<accession>A0A6C2USH9</accession>
<gene>
    <name evidence="2" type="ORF">SCARR_05191</name>
</gene>
<evidence type="ECO:0000313" key="3">
    <source>
        <dbReference type="Proteomes" id="UP000346198"/>
    </source>
</evidence>
<sequence>MVRTQIYLTEEEKTGLGVLAKSTGKKQAELIREAVDQLIMSASDSQRDAVLSKASGMWKDRKDLPDFAETRRSWDRS</sequence>
<dbReference type="InterPro" id="IPR013321">
    <property type="entry name" value="Arc_rbn_hlx_hlx"/>
</dbReference>
<dbReference type="RefSeq" id="WP_136065166.1">
    <property type="nucleotide sequence ID" value="NZ_CAAHFH010000003.1"/>
</dbReference>
<dbReference type="Pfam" id="PF01402">
    <property type="entry name" value="RHH_1"/>
    <property type="match status" value="1"/>
</dbReference>
<name>A0A6C2USH9_9BACT</name>
<keyword evidence="3" id="KW-1185">Reference proteome</keyword>
<reference evidence="2 3" key="1">
    <citation type="submission" date="2019-04" db="EMBL/GenBank/DDBJ databases">
        <authorList>
            <person name="Van Vliet M D."/>
        </authorList>
    </citation>
    <scope>NUCLEOTIDE SEQUENCE [LARGE SCALE GENOMIC DNA]</scope>
    <source>
        <strain evidence="2 3">F21</strain>
    </source>
</reference>
<dbReference type="EMBL" id="CAAHFH010000003">
    <property type="protein sequence ID" value="VGO23089.1"/>
    <property type="molecule type" value="Genomic_DNA"/>
</dbReference>
<feature type="domain" description="Ribbon-helix-helix protein CopG" evidence="1">
    <location>
        <begin position="2"/>
        <end position="38"/>
    </location>
</feature>
<protein>
    <recommendedName>
        <fullName evidence="1">Ribbon-helix-helix protein CopG domain-containing protein</fullName>
    </recommendedName>
</protein>
<organism evidence="2 3">
    <name type="scientific">Pontiella sulfatireligans</name>
    <dbReference type="NCBI Taxonomy" id="2750658"/>
    <lineage>
        <taxon>Bacteria</taxon>
        <taxon>Pseudomonadati</taxon>
        <taxon>Kiritimatiellota</taxon>
        <taxon>Kiritimatiellia</taxon>
        <taxon>Kiritimatiellales</taxon>
        <taxon>Pontiellaceae</taxon>
        <taxon>Pontiella</taxon>
    </lineage>
</organism>
<dbReference type="GO" id="GO:0006355">
    <property type="term" value="P:regulation of DNA-templated transcription"/>
    <property type="evidence" value="ECO:0007669"/>
    <property type="project" value="InterPro"/>
</dbReference>
<proteinExistence type="predicted"/>
<evidence type="ECO:0000259" key="1">
    <source>
        <dbReference type="Pfam" id="PF01402"/>
    </source>
</evidence>
<dbReference type="InterPro" id="IPR002145">
    <property type="entry name" value="CopG"/>
</dbReference>
<dbReference type="AlphaFoldDB" id="A0A6C2USH9"/>